<feature type="transmembrane region" description="Helical" evidence="6">
    <location>
        <begin position="136"/>
        <end position="157"/>
    </location>
</feature>
<feature type="transmembrane region" description="Helical" evidence="6">
    <location>
        <begin position="201"/>
        <end position="219"/>
    </location>
</feature>
<dbReference type="EMBL" id="MU404353">
    <property type="protein sequence ID" value="KAI1614007.1"/>
    <property type="molecule type" value="Genomic_DNA"/>
</dbReference>
<dbReference type="Pfam" id="PF07690">
    <property type="entry name" value="MFS_1"/>
    <property type="match status" value="1"/>
</dbReference>
<name>A0AAN6DYS0_9EURO</name>
<keyword evidence="5 6" id="KW-0472">Membrane</keyword>
<evidence type="ECO:0000256" key="5">
    <source>
        <dbReference type="ARBA" id="ARBA00023136"/>
    </source>
</evidence>
<evidence type="ECO:0000256" key="6">
    <source>
        <dbReference type="SAM" id="Phobius"/>
    </source>
</evidence>
<feature type="transmembrane region" description="Helical" evidence="6">
    <location>
        <begin position="371"/>
        <end position="394"/>
    </location>
</feature>
<feature type="transmembrane region" description="Helical" evidence="6">
    <location>
        <begin position="302"/>
        <end position="325"/>
    </location>
</feature>
<keyword evidence="3 6" id="KW-0812">Transmembrane</keyword>
<reference evidence="8" key="1">
    <citation type="journal article" date="2022" name="bioRxiv">
        <title>Deciphering the potential niche of two novel black yeast fungi from a biological soil crust based on their genomes, phenotypes, and melanin regulation.</title>
        <authorList>
            <consortium name="DOE Joint Genome Institute"/>
            <person name="Carr E.C."/>
            <person name="Barton Q."/>
            <person name="Grambo S."/>
            <person name="Sullivan M."/>
            <person name="Renfro C.M."/>
            <person name="Kuo A."/>
            <person name="Pangilinan J."/>
            <person name="Lipzen A."/>
            <person name="Keymanesh K."/>
            <person name="Savage E."/>
            <person name="Barry K."/>
            <person name="Grigoriev I.V."/>
            <person name="Riekhof W.R."/>
            <person name="Harris S.S."/>
        </authorList>
    </citation>
    <scope>NUCLEOTIDE SEQUENCE</scope>
    <source>
        <strain evidence="8">JF 03-4F</strain>
    </source>
</reference>
<keyword evidence="9" id="KW-1185">Reference proteome</keyword>
<accession>A0AAN6DYS0</accession>
<dbReference type="GO" id="GO:0022857">
    <property type="term" value="F:transmembrane transporter activity"/>
    <property type="evidence" value="ECO:0007669"/>
    <property type="project" value="InterPro"/>
</dbReference>
<gene>
    <name evidence="8" type="ORF">EDD36DRAFT_451825</name>
</gene>
<comment type="caution">
    <text evidence="8">The sequence shown here is derived from an EMBL/GenBank/DDBJ whole genome shotgun (WGS) entry which is preliminary data.</text>
</comment>
<dbReference type="SUPFAM" id="SSF103473">
    <property type="entry name" value="MFS general substrate transporter"/>
    <property type="match status" value="1"/>
</dbReference>
<dbReference type="Gene3D" id="1.20.1250.20">
    <property type="entry name" value="MFS general substrate transporter like domains"/>
    <property type="match status" value="1"/>
</dbReference>
<feature type="transmembrane region" description="Helical" evidence="6">
    <location>
        <begin position="77"/>
        <end position="96"/>
    </location>
</feature>
<feature type="domain" description="Major facilitator superfamily (MFS) profile" evidence="7">
    <location>
        <begin position="38"/>
        <end position="466"/>
    </location>
</feature>
<feature type="transmembrane region" description="Helical" evidence="6">
    <location>
        <begin position="346"/>
        <end position="365"/>
    </location>
</feature>
<dbReference type="PANTHER" id="PTHR23502">
    <property type="entry name" value="MAJOR FACILITATOR SUPERFAMILY"/>
    <property type="match status" value="1"/>
</dbReference>
<evidence type="ECO:0000313" key="9">
    <source>
        <dbReference type="Proteomes" id="UP001203852"/>
    </source>
</evidence>
<feature type="transmembrane region" description="Helical" evidence="6">
    <location>
        <begin position="415"/>
        <end position="432"/>
    </location>
</feature>
<feature type="transmembrane region" description="Helical" evidence="6">
    <location>
        <begin position="169"/>
        <end position="189"/>
    </location>
</feature>
<evidence type="ECO:0000256" key="4">
    <source>
        <dbReference type="ARBA" id="ARBA00022989"/>
    </source>
</evidence>
<feature type="transmembrane region" description="Helical" evidence="6">
    <location>
        <begin position="108"/>
        <end position="124"/>
    </location>
</feature>
<dbReference type="InterPro" id="IPR011701">
    <property type="entry name" value="MFS"/>
</dbReference>
<proteinExistence type="inferred from homology"/>
<dbReference type="PANTHER" id="PTHR23502:SF61">
    <property type="entry name" value="MULTIDRUG TRANSPORTER, PUTATIVE (AFU_ORTHOLOGUE AFUA_3G02780)-RELATED"/>
    <property type="match status" value="1"/>
</dbReference>
<dbReference type="InterPro" id="IPR036259">
    <property type="entry name" value="MFS_trans_sf"/>
</dbReference>
<evidence type="ECO:0000256" key="1">
    <source>
        <dbReference type="ARBA" id="ARBA00004651"/>
    </source>
</evidence>
<organism evidence="8 9">
    <name type="scientific">Exophiala viscosa</name>
    <dbReference type="NCBI Taxonomy" id="2486360"/>
    <lineage>
        <taxon>Eukaryota</taxon>
        <taxon>Fungi</taxon>
        <taxon>Dikarya</taxon>
        <taxon>Ascomycota</taxon>
        <taxon>Pezizomycotina</taxon>
        <taxon>Eurotiomycetes</taxon>
        <taxon>Chaetothyriomycetidae</taxon>
        <taxon>Chaetothyriales</taxon>
        <taxon>Herpotrichiellaceae</taxon>
        <taxon>Exophiala</taxon>
    </lineage>
</organism>
<comment type="subcellular location">
    <subcellularLocation>
        <location evidence="1">Cell membrane</location>
        <topology evidence="1">Multi-pass membrane protein</topology>
    </subcellularLocation>
</comment>
<dbReference type="FunFam" id="1.20.1250.20:FF:000082">
    <property type="entry name" value="MFS multidrug transporter, putative"/>
    <property type="match status" value="1"/>
</dbReference>
<dbReference type="GO" id="GO:0005886">
    <property type="term" value="C:plasma membrane"/>
    <property type="evidence" value="ECO:0007669"/>
    <property type="project" value="UniProtKB-SubCell"/>
</dbReference>
<evidence type="ECO:0000256" key="2">
    <source>
        <dbReference type="ARBA" id="ARBA00008335"/>
    </source>
</evidence>
<sequence>MEVQAVKTNEDGKFIHDWDGEDDPENPFNWSDTYKWVFTITVCLISLLIALPAGSCGSGNDWYERKFHVQNRPFPNLYWATTSWNMGAALLPLLFVPLTENRGRMPGYFMAYALFIIWLLPSAFAQNFATLVVTRFFGGGASSIAINLVGGTISDIWDGEKARSLPMSLFGFTSVAGIALGPFVGSAIVQVHKHDPWRWIFYIQIIYNAGLLPVFWFILRETRGDVILARRAEKLRYETGRPIFAKSELARESTAEQVKISFKRPVKMLLTEPVVTSFTLWVSFAVPQTFSINYGFDVFQTGLIQLAISVGALIGTVFSPLQDWLYFRSARKNKEKPGQHIPESRLLLSVPGSLLFTGGLFWYGWTCRPDIHWIVPTCGVACVGVGIYSIYVSVVNYLTDSYVQFAASALSAASLRRNVFAAFLPLASYVLFENLGYGWAGSLLGFIGLALSFVPVLLLGTGPSIRRRSPFMQEASQDGEHNRQQE</sequence>
<keyword evidence="4 6" id="KW-1133">Transmembrane helix</keyword>
<protein>
    <submittedName>
        <fullName evidence="8">Major facilitator superfamily domain-containing protein</fullName>
    </submittedName>
</protein>
<dbReference type="InterPro" id="IPR020846">
    <property type="entry name" value="MFS_dom"/>
</dbReference>
<evidence type="ECO:0000259" key="7">
    <source>
        <dbReference type="PROSITE" id="PS50850"/>
    </source>
</evidence>
<feature type="transmembrane region" description="Helical" evidence="6">
    <location>
        <begin position="438"/>
        <end position="459"/>
    </location>
</feature>
<feature type="transmembrane region" description="Helical" evidence="6">
    <location>
        <begin position="36"/>
        <end position="57"/>
    </location>
</feature>
<dbReference type="Proteomes" id="UP001203852">
    <property type="component" value="Unassembled WGS sequence"/>
</dbReference>
<dbReference type="PROSITE" id="PS50850">
    <property type="entry name" value="MFS"/>
    <property type="match status" value="1"/>
</dbReference>
<evidence type="ECO:0000256" key="3">
    <source>
        <dbReference type="ARBA" id="ARBA00022692"/>
    </source>
</evidence>
<dbReference type="AlphaFoldDB" id="A0AAN6DYS0"/>
<comment type="similarity">
    <text evidence="2">Belongs to the major facilitator superfamily.</text>
</comment>
<evidence type="ECO:0000313" key="8">
    <source>
        <dbReference type="EMBL" id="KAI1614007.1"/>
    </source>
</evidence>